<sequence length="2332" mass="267752">MVHLHLLVDVVVLTFYHTIYAHYILYNTNDENNSSSAFGYLYAAWDMDKYLITPAPYIRNYYLIPYCRRPKFDEEQSKYTIDENMITELDGKSWLCCLDWREICNRRIDCLNREGERYCEELELNECNENEYRCHNSQCIPLEFALESLIGNEETNPYWFSRNFYVFTPPKFSFTNRRYMVTIWCAKVTCLRRLVETGELAKELSIEESRVAVPRSQSGPNFFAWINSFESESAANRFAQRWDGKRVCTYEIKCKAVKTNEKGRSRSLCPPTSRPQMSETQSHVKPRLVSAQKPAMFTSTHRASIFRDQESSDDDKHSNNYRITTADSATSRQSRQSDRNFQFDQRPVIREIRSTNTPAIHSRPSVCLPSYAFSRKTDETGTCNDGTHCENFDCKADHPIGRTKPCKNAANCTDAGCRCLHPSTRPPVRTEFDNGQAWQCDALHSDNRLKDCIYGLHCYNSACTCLHPSNRKVCFFGVGCKDLDCSENHPPGRSMECDKGVNCGYYYCHNLHPTNWDPCQDGRKCANPACPHTSHPSDRVLFGALRYTNEKGPFESSKTLKTLEQRQEERKKANLPILACQNEFCQRLSKERVLVVTAETGSGKSTQLPQYAAEYFRGLVICTQPRALAAVALARRVANEYDGISVGESVGYEVGRRGIQSTTNQVPGTSIVFMTDAALIQKSQLDRQLNDVKVLIIDEAHERSLNTDIVLGIAKLLLFERPSEFYVVIASATIAPEKFLRFFAKHDSQALCVAGRVYPVQTEYIPKPDDSEEDHVVSTLLKVHSHHEGHTLVFLPGQQEIEQAINLFTASIPENCVALPLHGSLSPEEQSQVLQFDENPSEHRRLVIFCTNIAETSLTIKNTRLVIDSGLAKEARFDPQRRLTIIETVRISKSSANQRTGRAGRTATGHCIRLYKEDDLQRDNIEPEIQRSSLDSVTLQLLRLKLDPASFHFLDRPKDTDLRASFTLLTELSCLKENNRRLTRRGELFSELGLDPRLCAFLVDTYLEHGPIIDLTATIVAILTAPGSIFIMGGATKELKQAALGRVSLGAQQYESDLIYFTTVYNQWKKIGEVDLTSRICLKCQKVTSKREQACRPCRVAYSLENNLNSKVLYNVENSSDFFIKIIKNTCWKLSPGFLTQAIENDIIGRYLLKYFPENYGCLLIAHLPNEGVYLQKNQIRARVTRTSVFVQRRINKTHFIAMSITQLPSNDYVIERLHPIHPSNDKLLQTLSPLKKLKNVGWEWNIEIRKKMKNYDKKPWSKWLAYEYDQYQCKFTVWGKRTDSDEICGSLKVVAKSTRLDLLDRNRCLDCGPIRASFNSGLTCIRIDTIYHTTLSKNRIDLHHVPCKTLEQFYEWFGSYAGCHRQTIQEHSFRSCIEPEAASNGYEAPPCFVVLGSTDAFTRAMRDLPKYYINPHQTGAFDCVHMPEKATWGRQLILKVPTDKSINEEQVKIILGSSIVNCKRQGKKGLSVLHLTNLPADIEEQQVRKFLGNDYDPQHITILRSDPNNYKIGSTTVRITFDKPQQCDRAYQLFANELCKKTQLITIFSQKHQRYTKISVNPTCERLQVEPSEFLITARSRKDAHDIYSRVWPFWTVRTSACVTVTHLELYPDLDKSISYICNKFHVREEHHPLPQRGDYQAARYYFSDAVPSATALAAAMLYQITSPIAIKLIDNRQRYLFKELFDQNRIQAWTKELKLSCEEKDKYGAIVEICGPQIEQGQLMRRIGDYADEFDQRFIVYDLNATTVGYFGRQKAADVKLQEIDKKYQSKSCSVVLDRRTSSIIFYAQPNATIEAVTTCKTDIEQLLKMFVNINDDNGSEMSDITYQQDCTRECSFCEQKRIATRTFRICGHAYCRCAVSKLKKLPLSCPRCERNIHIQDINEMFCSNRGDLVELCKVAIQNYINCPTNATDKDLLFCPNESCEGLIIRSKDYQTCLTCGRGVCAKCKLIDDELHENRTCVEREQLRKEKTEFFPQLFKDVKEFVEDNWPPALPRIVGIICNPYLEQPSKSPSLRCFYEGVRELGCQPPPDISQGFFGFHGTSAKAVESICYSGFDPSRRSGQVYGSGEYFGVKATISHGYSIKDNPSSESYMMIVAYVLKCDRVKTQKDFCYVVNNPTDWKTAFNLPVAVITYGKKAENKLKFSFTLSSTCTSQLPETSCLKTWTSPFRWAWRKDDRTFEPYNDKINQILEESYEKWKLHKGPSSFVTPPLIRYIDDLPQTYQIDFAANQQTNMKTHFPRNIERSRLEDSKLNVKVRWFYQNEHKLWTPYETMVQQNIENAYQAYVKGDGSSKFRVQFPGRPELYEINFVMGIQTNTVSNEPRQIKRE</sequence>
<dbReference type="SMART" id="SM00487">
    <property type="entry name" value="DEXDc"/>
    <property type="match status" value="1"/>
</dbReference>
<dbReference type="PROSITE" id="PS51194">
    <property type="entry name" value="HELICASE_CTER"/>
    <property type="match status" value="1"/>
</dbReference>
<dbReference type="InterPro" id="IPR042035">
    <property type="entry name" value="DEAH_win-hel_dom"/>
</dbReference>
<dbReference type="InterPro" id="IPR004170">
    <property type="entry name" value="WWE_dom"/>
</dbReference>
<dbReference type="InterPro" id="IPR037197">
    <property type="entry name" value="WWE_dom_sf"/>
</dbReference>
<dbReference type="Gene3D" id="4.10.1000.40">
    <property type="match status" value="2"/>
</dbReference>
<dbReference type="Proteomes" id="UP000663828">
    <property type="component" value="Unassembled WGS sequence"/>
</dbReference>
<proteinExistence type="inferred from homology"/>
<keyword evidence="3" id="KW-0347">Helicase</keyword>
<dbReference type="Pfam" id="PF00270">
    <property type="entry name" value="DEAD"/>
    <property type="match status" value="1"/>
</dbReference>
<keyword evidence="4" id="KW-0067">ATP-binding</keyword>
<comment type="caution">
    <text evidence="10">The sequence shown here is derived from an EMBL/GenBank/DDBJ whole genome shotgun (WGS) entry which is preliminary data.</text>
</comment>
<feature type="domain" description="Helicase ATP-binding" evidence="8">
    <location>
        <begin position="585"/>
        <end position="752"/>
    </location>
</feature>
<evidence type="ECO:0000313" key="11">
    <source>
        <dbReference type="Proteomes" id="UP000663828"/>
    </source>
</evidence>
<evidence type="ECO:0000256" key="5">
    <source>
        <dbReference type="ARBA" id="ARBA00038040"/>
    </source>
</evidence>
<keyword evidence="11" id="KW-1185">Reference proteome</keyword>
<reference evidence="10" key="1">
    <citation type="submission" date="2021-02" db="EMBL/GenBank/DDBJ databases">
        <authorList>
            <person name="Nowell W R."/>
        </authorList>
    </citation>
    <scope>NUCLEOTIDE SEQUENCE</scope>
</reference>
<gene>
    <name evidence="10" type="ORF">XAT740_LOCUS33295</name>
</gene>
<dbReference type="Pfam" id="PF02825">
    <property type="entry name" value="WWE"/>
    <property type="match status" value="2"/>
</dbReference>
<evidence type="ECO:0000259" key="9">
    <source>
        <dbReference type="PROSITE" id="PS51194"/>
    </source>
</evidence>
<name>A0A815JPT1_ADIRI</name>
<evidence type="ECO:0000256" key="6">
    <source>
        <dbReference type="SAM" id="MobiDB-lite"/>
    </source>
</evidence>
<evidence type="ECO:0000256" key="1">
    <source>
        <dbReference type="ARBA" id="ARBA00022741"/>
    </source>
</evidence>
<organism evidence="10 11">
    <name type="scientific">Adineta ricciae</name>
    <name type="common">Rotifer</name>
    <dbReference type="NCBI Taxonomy" id="249248"/>
    <lineage>
        <taxon>Eukaryota</taxon>
        <taxon>Metazoa</taxon>
        <taxon>Spiralia</taxon>
        <taxon>Gnathifera</taxon>
        <taxon>Rotifera</taxon>
        <taxon>Eurotatoria</taxon>
        <taxon>Bdelloidea</taxon>
        <taxon>Adinetida</taxon>
        <taxon>Adinetidae</taxon>
        <taxon>Adineta</taxon>
    </lineage>
</organism>
<feature type="region of interest" description="Disordered" evidence="6">
    <location>
        <begin position="263"/>
        <end position="341"/>
    </location>
</feature>
<feature type="compositionally biased region" description="Polar residues" evidence="6">
    <location>
        <begin position="320"/>
        <end position="341"/>
    </location>
</feature>
<dbReference type="GO" id="GO:0003723">
    <property type="term" value="F:RNA binding"/>
    <property type="evidence" value="ECO:0007669"/>
    <property type="project" value="TreeGrafter"/>
</dbReference>
<dbReference type="PROSITE" id="PS51192">
    <property type="entry name" value="HELICASE_ATP_BIND_1"/>
    <property type="match status" value="1"/>
</dbReference>
<dbReference type="InterPro" id="IPR014001">
    <property type="entry name" value="Helicase_ATP-bd"/>
</dbReference>
<dbReference type="GO" id="GO:0004386">
    <property type="term" value="F:helicase activity"/>
    <property type="evidence" value="ECO:0007669"/>
    <property type="project" value="UniProtKB-KW"/>
</dbReference>
<dbReference type="InterPro" id="IPR001650">
    <property type="entry name" value="Helicase_C-like"/>
</dbReference>
<evidence type="ECO:0000256" key="4">
    <source>
        <dbReference type="ARBA" id="ARBA00022840"/>
    </source>
</evidence>
<keyword evidence="2" id="KW-0378">Hydrolase</keyword>
<dbReference type="GO" id="GO:0003950">
    <property type="term" value="F:NAD+ poly-ADP-ribosyltransferase activity"/>
    <property type="evidence" value="ECO:0007669"/>
    <property type="project" value="InterPro"/>
</dbReference>
<dbReference type="InterPro" id="IPR011545">
    <property type="entry name" value="DEAD/DEAH_box_helicase_dom"/>
</dbReference>
<evidence type="ECO:0000259" key="8">
    <source>
        <dbReference type="PROSITE" id="PS51192"/>
    </source>
</evidence>
<dbReference type="CDD" id="cd18791">
    <property type="entry name" value="SF2_C_RHA"/>
    <property type="match status" value="1"/>
</dbReference>
<dbReference type="Gene3D" id="3.30.720.50">
    <property type="match status" value="2"/>
</dbReference>
<dbReference type="Gene3D" id="1.10.10.2130">
    <property type="entry name" value="DEAH helicase family, winged-helix domain"/>
    <property type="match status" value="1"/>
</dbReference>
<dbReference type="SMART" id="SM00490">
    <property type="entry name" value="HELICc"/>
    <property type="match status" value="1"/>
</dbReference>
<dbReference type="SUPFAM" id="SSF56399">
    <property type="entry name" value="ADP-ribosylation"/>
    <property type="match status" value="1"/>
</dbReference>
<dbReference type="Gene3D" id="3.90.228.10">
    <property type="match status" value="1"/>
</dbReference>
<dbReference type="SUPFAM" id="SSF52540">
    <property type="entry name" value="P-loop containing nucleoside triphosphate hydrolases"/>
    <property type="match status" value="1"/>
</dbReference>
<feature type="compositionally biased region" description="Polar residues" evidence="6">
    <location>
        <begin position="274"/>
        <end position="283"/>
    </location>
</feature>
<dbReference type="GO" id="GO:0005524">
    <property type="term" value="F:ATP binding"/>
    <property type="evidence" value="ECO:0007669"/>
    <property type="project" value="UniProtKB-KW"/>
</dbReference>
<dbReference type="PANTHER" id="PTHR18934">
    <property type="entry name" value="ATP-DEPENDENT RNA HELICASE"/>
    <property type="match status" value="1"/>
</dbReference>
<dbReference type="SUPFAM" id="SSF117839">
    <property type="entry name" value="WWE domain"/>
    <property type="match status" value="2"/>
</dbReference>
<dbReference type="CDD" id="cd17917">
    <property type="entry name" value="DEXHc_RHA-like"/>
    <property type="match status" value="1"/>
</dbReference>
<dbReference type="SMART" id="SM00847">
    <property type="entry name" value="HA2"/>
    <property type="match status" value="1"/>
</dbReference>
<dbReference type="PANTHER" id="PTHR18934:SF91">
    <property type="entry name" value="PRE-MRNA-SPLICING FACTOR ATP-DEPENDENT RNA HELICASE PRP16"/>
    <property type="match status" value="1"/>
</dbReference>
<dbReference type="InterPro" id="IPR027417">
    <property type="entry name" value="P-loop_NTPase"/>
</dbReference>
<dbReference type="InterPro" id="IPR012317">
    <property type="entry name" value="Poly(ADP-ribose)pol_cat_dom"/>
</dbReference>
<feature type="domain" description="WWE" evidence="7">
    <location>
        <begin position="2158"/>
        <end position="2240"/>
    </location>
</feature>
<protein>
    <recommendedName>
        <fullName evidence="12">RNA helicase</fullName>
    </recommendedName>
</protein>
<dbReference type="PROSITE" id="PS50918">
    <property type="entry name" value="WWE"/>
    <property type="match status" value="2"/>
</dbReference>
<dbReference type="Pfam" id="PF00644">
    <property type="entry name" value="PARP"/>
    <property type="match status" value="1"/>
</dbReference>
<dbReference type="GO" id="GO:0016787">
    <property type="term" value="F:hydrolase activity"/>
    <property type="evidence" value="ECO:0007669"/>
    <property type="project" value="UniProtKB-KW"/>
</dbReference>
<dbReference type="Pfam" id="PF00271">
    <property type="entry name" value="Helicase_C"/>
    <property type="match status" value="1"/>
</dbReference>
<comment type="similarity">
    <text evidence="5">Belongs to the DEAD box helicase family. DEAH subfamily. PRP16 sub-subfamily.</text>
</comment>
<evidence type="ECO:0000259" key="7">
    <source>
        <dbReference type="PROSITE" id="PS50918"/>
    </source>
</evidence>
<evidence type="ECO:0008006" key="12">
    <source>
        <dbReference type="Google" id="ProtNLM"/>
    </source>
</evidence>
<accession>A0A815JPT1</accession>
<dbReference type="InterPro" id="IPR007502">
    <property type="entry name" value="Helicase-assoc_dom"/>
</dbReference>
<dbReference type="CDD" id="cd20335">
    <property type="entry name" value="BRcat_RBR"/>
    <property type="match status" value="1"/>
</dbReference>
<feature type="domain" description="WWE" evidence="7">
    <location>
        <begin position="2248"/>
        <end position="2331"/>
    </location>
</feature>
<feature type="domain" description="Helicase C-terminal" evidence="9">
    <location>
        <begin position="775"/>
        <end position="945"/>
    </location>
</feature>
<evidence type="ECO:0000256" key="3">
    <source>
        <dbReference type="ARBA" id="ARBA00022806"/>
    </source>
</evidence>
<feature type="compositionally biased region" description="Basic and acidic residues" evidence="6">
    <location>
        <begin position="305"/>
        <end position="318"/>
    </location>
</feature>
<evidence type="ECO:0000313" key="10">
    <source>
        <dbReference type="EMBL" id="CAF1385203.1"/>
    </source>
</evidence>
<keyword evidence="1" id="KW-0547">Nucleotide-binding</keyword>
<dbReference type="EMBL" id="CAJNOR010003169">
    <property type="protein sequence ID" value="CAF1385203.1"/>
    <property type="molecule type" value="Genomic_DNA"/>
</dbReference>
<dbReference type="Gene3D" id="3.40.50.300">
    <property type="entry name" value="P-loop containing nucleotide triphosphate hydrolases"/>
    <property type="match status" value="2"/>
</dbReference>
<evidence type="ECO:0000256" key="2">
    <source>
        <dbReference type="ARBA" id="ARBA00022801"/>
    </source>
</evidence>